<evidence type="ECO:0000313" key="10">
    <source>
        <dbReference type="Proteomes" id="UP000048289"/>
    </source>
</evidence>
<dbReference type="EMBL" id="CSAD01000360">
    <property type="protein sequence ID" value="COV83244.1"/>
    <property type="molecule type" value="Genomic_DNA"/>
</dbReference>
<reference evidence="7 8" key="1">
    <citation type="submission" date="2015-03" db="EMBL/GenBank/DDBJ databases">
        <authorList>
            <consortium name="Pathogen Informatics"/>
        </authorList>
    </citation>
    <scope>NUCLEOTIDE SEQUENCE [LARGE SCALE GENOMIC DNA]</scope>
    <source>
        <strain evidence="3 12">Bir 185</strain>
        <strain evidence="4 11">Bir 187</strain>
        <strain evidence="5 8">G09801536</strain>
        <strain evidence="1 10">G09901357</strain>
        <strain evidence="2 9">H09601792</strain>
        <strain evidence="7">K00500041</strain>
    </source>
</reference>
<dbReference type="Proteomes" id="UP000046947">
    <property type="component" value="Unassembled WGS sequence"/>
</dbReference>
<dbReference type="EMBL" id="CFOH01000038">
    <property type="protein sequence ID" value="CFE46823.1"/>
    <property type="molecule type" value="Genomic_DNA"/>
</dbReference>
<evidence type="ECO:0000313" key="2">
    <source>
        <dbReference type="EMBL" id="CFE46823.1"/>
    </source>
</evidence>
<dbReference type="Proteomes" id="UP000038802">
    <property type="component" value="Unassembled WGS sequence"/>
</dbReference>
<evidence type="ECO:0000313" key="12">
    <source>
        <dbReference type="Proteomes" id="UP000050164"/>
    </source>
</evidence>
<evidence type="ECO:0000313" key="5">
    <source>
        <dbReference type="EMBL" id="COV83244.1"/>
    </source>
</evidence>
<name>A0A0T9C9B7_MYCTX</name>
<sequence>MLGSTGIGSPASLAGACHAASESMAAASSRMVSHSTISLARNAIPRRRAACTTDSATMLSRPICKKPAVTSTFEVSMTSANASASTSSVGVCGGVAGPSVTLIAAKAFSSILPCGVSGNSSRTTIWCGTR</sequence>
<organism evidence="6 7">
    <name type="scientific">Mycobacterium tuberculosis</name>
    <dbReference type="NCBI Taxonomy" id="1773"/>
    <lineage>
        <taxon>Bacteria</taxon>
        <taxon>Bacillati</taxon>
        <taxon>Actinomycetota</taxon>
        <taxon>Actinomycetes</taxon>
        <taxon>Mycobacteriales</taxon>
        <taxon>Mycobacteriaceae</taxon>
        <taxon>Mycobacterium</taxon>
        <taxon>Mycobacterium tuberculosis complex</taxon>
    </lineage>
</organism>
<evidence type="ECO:0000313" key="7">
    <source>
        <dbReference type="Proteomes" id="UP000038802"/>
    </source>
</evidence>
<dbReference type="Proteomes" id="UP000045842">
    <property type="component" value="Unassembled WGS sequence"/>
</dbReference>
<dbReference type="AlphaFoldDB" id="A0A0T9C9B7"/>
<dbReference type="EMBL" id="CNFU01000991">
    <property type="protein sequence ID" value="CKS85686.1"/>
    <property type="molecule type" value="Genomic_DNA"/>
</dbReference>
<proteinExistence type="predicted"/>
<evidence type="ECO:0000313" key="8">
    <source>
        <dbReference type="Proteomes" id="UP000045842"/>
    </source>
</evidence>
<dbReference type="EMBL" id="CFOE01000099">
    <property type="protein sequence ID" value="CFE38704.1"/>
    <property type="molecule type" value="Genomic_DNA"/>
</dbReference>
<evidence type="ECO:0000313" key="3">
    <source>
        <dbReference type="EMBL" id="CKR50522.1"/>
    </source>
</evidence>
<protein>
    <submittedName>
        <fullName evidence="6">Uncharacterized protein</fullName>
    </submittedName>
</protein>
<gene>
    <name evidence="5" type="ORF">ERS007679_02541</name>
    <name evidence="1" type="ORF">ERS007681_01096</name>
    <name evidence="2" type="ORF">ERS007688_00428</name>
    <name evidence="6" type="ORF">ERS007703_02931</name>
    <name evidence="3" type="ORF">ERS027659_01574</name>
    <name evidence="4" type="ORF">ERS027661_03619</name>
</gene>
<dbReference type="EMBL" id="CNFT01000300">
    <property type="protein sequence ID" value="CKR50522.1"/>
    <property type="molecule type" value="Genomic_DNA"/>
</dbReference>
<dbReference type="Proteomes" id="UP000050164">
    <property type="component" value="Unassembled WGS sequence"/>
</dbReference>
<dbReference type="Proteomes" id="UP000049023">
    <property type="component" value="Unassembled WGS sequence"/>
</dbReference>
<evidence type="ECO:0000313" key="4">
    <source>
        <dbReference type="EMBL" id="CKS85686.1"/>
    </source>
</evidence>
<evidence type="ECO:0000313" key="6">
    <source>
        <dbReference type="EMBL" id="COW16449.1"/>
    </source>
</evidence>
<evidence type="ECO:0000313" key="1">
    <source>
        <dbReference type="EMBL" id="CFE38704.1"/>
    </source>
</evidence>
<reference evidence="6" key="2">
    <citation type="submission" date="2015-03" db="EMBL/GenBank/DDBJ databases">
        <authorList>
            <person name="Murphy D."/>
        </authorList>
    </citation>
    <scope>NUCLEOTIDE SEQUENCE [LARGE SCALE GENOMIC DNA]</scope>
    <source>
        <strain evidence="6">K00500041</strain>
    </source>
</reference>
<evidence type="ECO:0000313" key="9">
    <source>
        <dbReference type="Proteomes" id="UP000046947"/>
    </source>
</evidence>
<accession>A0A0T9C9B7</accession>
<evidence type="ECO:0000313" key="11">
    <source>
        <dbReference type="Proteomes" id="UP000049023"/>
    </source>
</evidence>
<dbReference type="Proteomes" id="UP000048289">
    <property type="component" value="Unassembled WGS sequence"/>
</dbReference>
<dbReference type="EMBL" id="CSAE01000358">
    <property type="protein sequence ID" value="COW16449.1"/>
    <property type="molecule type" value="Genomic_DNA"/>
</dbReference>